<dbReference type="GeneID" id="111105332"/>
<evidence type="ECO:0000256" key="3">
    <source>
        <dbReference type="ARBA" id="ARBA00023159"/>
    </source>
</evidence>
<dbReference type="OrthoDB" id="66982at2759"/>
<keyword evidence="3" id="KW-0010">Activator</keyword>
<evidence type="ECO:0000256" key="5">
    <source>
        <dbReference type="ARBA" id="ARBA00023242"/>
    </source>
</evidence>
<dbReference type="CDD" id="cd07978">
    <property type="entry name" value="HFD_TAF13"/>
    <property type="match status" value="1"/>
</dbReference>
<keyword evidence="8" id="KW-1185">Reference proteome</keyword>
<evidence type="ECO:0000313" key="8">
    <source>
        <dbReference type="Proteomes" id="UP000694844"/>
    </source>
</evidence>
<dbReference type="SUPFAM" id="SSF47113">
    <property type="entry name" value="Histone-fold"/>
    <property type="match status" value="1"/>
</dbReference>
<dbReference type="Gene3D" id="1.10.20.10">
    <property type="entry name" value="Histone, subunit A"/>
    <property type="match status" value="1"/>
</dbReference>
<evidence type="ECO:0000256" key="2">
    <source>
        <dbReference type="ARBA" id="ARBA00023015"/>
    </source>
</evidence>
<reference evidence="9" key="1">
    <citation type="submission" date="2025-08" db="UniProtKB">
        <authorList>
            <consortium name="RefSeq"/>
        </authorList>
    </citation>
    <scope>IDENTIFICATION</scope>
    <source>
        <tissue evidence="9">Whole sample</tissue>
    </source>
</reference>
<evidence type="ECO:0000313" key="9">
    <source>
        <dbReference type="RefSeq" id="XP_022295272.1"/>
    </source>
</evidence>
<dbReference type="Proteomes" id="UP000694844">
    <property type="component" value="Chromosome 7"/>
</dbReference>
<protein>
    <submittedName>
        <fullName evidence="9">Transcription initiation protein SPT3 homolog</fullName>
    </submittedName>
</protein>
<dbReference type="KEGG" id="cvn:111105332"/>
<sequence length="384" mass="42798">MSGKDSLSGQAQNGQHGEVKGQHPGSTPKNWYLSEIQQMMYGFGDVPKPQHDSAVLIEDIVRQQLTSLLLQAADVATTRNSRFIGLEDLLFLLRKDKVKLRRLLRYMEVRDQRAMALKGIGEEGEEDQGGDKSAPPMKRRRKICYDFLSSIDSTGELVALLDDDGLDEVKRERLLRAEFRTRYMDDKQYMEYSEARQISFGRKYKSQRFKDWLLTGINTELKPNQHALEIFSYFAYETVAQIVDMALIVKQDKRSAEDPLAREAPNVGINYYNQISLGSGITSPSSTSQGTTSPVQSPPATPTTPGSTLSLSSSASSLSASLPKPKSKKRKKSGVGSALEISTAIQPEDIQEAMRRYSACSIGPFSSHIKTNPMKPPHTRLLCL</sequence>
<dbReference type="InterPro" id="IPR003195">
    <property type="entry name" value="TFIID_TAF13"/>
</dbReference>
<feature type="region of interest" description="Disordered" evidence="7">
    <location>
        <begin position="280"/>
        <end position="337"/>
    </location>
</feature>
<organism evidence="8 9">
    <name type="scientific">Crassostrea virginica</name>
    <name type="common">Eastern oyster</name>
    <dbReference type="NCBI Taxonomy" id="6565"/>
    <lineage>
        <taxon>Eukaryota</taxon>
        <taxon>Metazoa</taxon>
        <taxon>Spiralia</taxon>
        <taxon>Lophotrochozoa</taxon>
        <taxon>Mollusca</taxon>
        <taxon>Bivalvia</taxon>
        <taxon>Autobranchia</taxon>
        <taxon>Pteriomorphia</taxon>
        <taxon>Ostreida</taxon>
        <taxon>Ostreoidea</taxon>
        <taxon>Ostreidae</taxon>
        <taxon>Crassostrea</taxon>
    </lineage>
</organism>
<accession>A0A8B8AVG2</accession>
<dbReference type="PANTHER" id="PTHR11380">
    <property type="entry name" value="TRANSCRIPTION INITIATION FACTOR TFIID/SUPT3-RELATED"/>
    <property type="match status" value="1"/>
</dbReference>
<dbReference type="GO" id="GO:0000124">
    <property type="term" value="C:SAGA complex"/>
    <property type="evidence" value="ECO:0007669"/>
    <property type="project" value="UniProtKB-ARBA"/>
</dbReference>
<dbReference type="PANTHER" id="PTHR11380:SF16">
    <property type="entry name" value="TRANSCRIPTION INITIATION PROTEIN SPT3 HOMOLOG"/>
    <property type="match status" value="1"/>
</dbReference>
<comment type="similarity">
    <text evidence="6">Belongs to the SPT3 family.</text>
</comment>
<name>A0A8B8AVG2_CRAVI</name>
<proteinExistence type="inferred from homology"/>
<dbReference type="Pfam" id="PF02269">
    <property type="entry name" value="TFIID-18kDa"/>
    <property type="match status" value="1"/>
</dbReference>
<dbReference type="GO" id="GO:0003713">
    <property type="term" value="F:transcription coactivator activity"/>
    <property type="evidence" value="ECO:0007669"/>
    <property type="project" value="TreeGrafter"/>
</dbReference>
<feature type="compositionally biased region" description="Polar residues" evidence="7">
    <location>
        <begin position="1"/>
        <end position="15"/>
    </location>
</feature>
<dbReference type="GO" id="GO:0005634">
    <property type="term" value="C:nucleus"/>
    <property type="evidence" value="ECO:0007669"/>
    <property type="project" value="UniProtKB-SubCell"/>
</dbReference>
<evidence type="ECO:0000256" key="7">
    <source>
        <dbReference type="SAM" id="MobiDB-lite"/>
    </source>
</evidence>
<evidence type="ECO:0000256" key="4">
    <source>
        <dbReference type="ARBA" id="ARBA00023163"/>
    </source>
</evidence>
<comment type="subcellular location">
    <subcellularLocation>
        <location evidence="1">Nucleus</location>
    </subcellularLocation>
</comment>
<keyword evidence="4" id="KW-0804">Transcription</keyword>
<gene>
    <name evidence="9" type="primary">LOC111105332</name>
</gene>
<dbReference type="GO" id="GO:0006357">
    <property type="term" value="P:regulation of transcription by RNA polymerase II"/>
    <property type="evidence" value="ECO:0007669"/>
    <property type="project" value="UniProtKB-ARBA"/>
</dbReference>
<keyword evidence="5" id="KW-0539">Nucleus</keyword>
<feature type="compositionally biased region" description="Low complexity" evidence="7">
    <location>
        <begin position="303"/>
        <end position="324"/>
    </location>
</feature>
<feature type="compositionally biased region" description="Low complexity" evidence="7">
    <location>
        <begin position="280"/>
        <end position="295"/>
    </location>
</feature>
<evidence type="ECO:0000256" key="6">
    <source>
        <dbReference type="ARBA" id="ARBA00061274"/>
    </source>
</evidence>
<keyword evidence="2" id="KW-0805">Transcription regulation</keyword>
<dbReference type="AlphaFoldDB" id="A0A8B8AVG2"/>
<dbReference type="GO" id="GO:0006366">
    <property type="term" value="P:transcription by RNA polymerase II"/>
    <property type="evidence" value="ECO:0007669"/>
    <property type="project" value="InterPro"/>
</dbReference>
<feature type="region of interest" description="Disordered" evidence="7">
    <location>
        <begin position="1"/>
        <end position="29"/>
    </location>
</feature>
<dbReference type="GO" id="GO:0046982">
    <property type="term" value="F:protein heterodimerization activity"/>
    <property type="evidence" value="ECO:0007669"/>
    <property type="project" value="InterPro"/>
</dbReference>
<dbReference type="FunFam" id="1.10.20.10:FF:000023">
    <property type="entry name" value="transcription initiation protein SPT3 homolog"/>
    <property type="match status" value="1"/>
</dbReference>
<dbReference type="RefSeq" id="XP_022295272.1">
    <property type="nucleotide sequence ID" value="XM_022439564.1"/>
</dbReference>
<dbReference type="InterPro" id="IPR009072">
    <property type="entry name" value="Histone-fold"/>
</dbReference>
<evidence type="ECO:0000256" key="1">
    <source>
        <dbReference type="ARBA" id="ARBA00004123"/>
    </source>
</evidence>